<dbReference type="PANTHER" id="PTHR46310:SF7">
    <property type="entry name" value="AMIDASE 1"/>
    <property type="match status" value="1"/>
</dbReference>
<dbReference type="OrthoDB" id="5423360at2759"/>
<sequence length="542" mass="59357">MSIYPSRDGSLQNSTMKIGPNLYHVDPYPIPCSFLGVLNGNSSPITIMPNANSSITAQWLKDIFIISSVSLPSPTMNPSIRDALKSWGADLTVIQLYNRGVPLGPYYAAGPYLHRISRLYRDTQEAFVFGTIPSYGTTIRYEPLCVSGGRLPMIAVPSRLYYTRTSSKPLDGVRLAVKDNVDLAGTKTSMSSRAMEELYPEKDETAPAIQDLIDLGAIVVGKTKTSQFADVEEPTVDWVDTHCPFNPRGDGYLSPNYSSSGSAAAVAAYSWLDIALGTDTGGSIRDPAGVCGVFGIRCTPGSLSMDGIFPLVRGMDTLGLVARDVMVVNDVLSAWLKHCSVVLQRSPAQPEVYKPTRVIYFTDYLYEDGSEARRLFDDVVSRLESFFGTDRTTLNLEKEWENSNPSGKGKLFLDYLIKANIILNIKGPELWQNTAKFRHDYNAKFGRAPYVNPMIRNVLAPAPSGIVLHRNLLGSLAGCPEVVIPIGQTTYDSRISERKEYMPAAITLLGPPGCDLELCTIAEKFVGTQGLRTRVKLGCNAF</sequence>
<evidence type="ECO:0000313" key="3">
    <source>
        <dbReference type="Proteomes" id="UP000250140"/>
    </source>
</evidence>
<feature type="domain" description="Amidase" evidence="1">
    <location>
        <begin position="165"/>
        <end position="384"/>
    </location>
</feature>
<name>A0A8E2EZT8_9PEZI</name>
<keyword evidence="3" id="KW-1185">Reference proteome</keyword>
<gene>
    <name evidence="2" type="ORF">AOQ84DRAFT_341490</name>
</gene>
<dbReference type="SUPFAM" id="SSF75304">
    <property type="entry name" value="Amidase signature (AS) enzymes"/>
    <property type="match status" value="1"/>
</dbReference>
<evidence type="ECO:0000259" key="1">
    <source>
        <dbReference type="Pfam" id="PF01425"/>
    </source>
</evidence>
<dbReference type="Proteomes" id="UP000250140">
    <property type="component" value="Unassembled WGS sequence"/>
</dbReference>
<reference evidence="2 3" key="1">
    <citation type="journal article" date="2016" name="Nat. Commun.">
        <title>Ectomycorrhizal ecology is imprinted in the genome of the dominant symbiotic fungus Cenococcum geophilum.</title>
        <authorList>
            <consortium name="DOE Joint Genome Institute"/>
            <person name="Peter M."/>
            <person name="Kohler A."/>
            <person name="Ohm R.A."/>
            <person name="Kuo A."/>
            <person name="Krutzmann J."/>
            <person name="Morin E."/>
            <person name="Arend M."/>
            <person name="Barry K.W."/>
            <person name="Binder M."/>
            <person name="Choi C."/>
            <person name="Clum A."/>
            <person name="Copeland A."/>
            <person name="Grisel N."/>
            <person name="Haridas S."/>
            <person name="Kipfer T."/>
            <person name="LaButti K."/>
            <person name="Lindquist E."/>
            <person name="Lipzen A."/>
            <person name="Maire R."/>
            <person name="Meier B."/>
            <person name="Mihaltcheva S."/>
            <person name="Molinier V."/>
            <person name="Murat C."/>
            <person name="Poggeler S."/>
            <person name="Quandt C.A."/>
            <person name="Sperisen C."/>
            <person name="Tritt A."/>
            <person name="Tisserant E."/>
            <person name="Crous P.W."/>
            <person name="Henrissat B."/>
            <person name="Nehls U."/>
            <person name="Egli S."/>
            <person name="Spatafora J.W."/>
            <person name="Grigoriev I.V."/>
            <person name="Martin F.M."/>
        </authorList>
    </citation>
    <scope>NUCLEOTIDE SEQUENCE [LARGE SCALE GENOMIC DNA]</scope>
    <source>
        <strain evidence="2 3">CBS 207.34</strain>
    </source>
</reference>
<dbReference type="PANTHER" id="PTHR46310">
    <property type="entry name" value="AMIDASE 1"/>
    <property type="match status" value="1"/>
</dbReference>
<dbReference type="EMBL" id="KV749811">
    <property type="protein sequence ID" value="OCL07695.1"/>
    <property type="molecule type" value="Genomic_DNA"/>
</dbReference>
<dbReference type="Pfam" id="PF01425">
    <property type="entry name" value="Amidase"/>
    <property type="match status" value="1"/>
</dbReference>
<dbReference type="InterPro" id="IPR023631">
    <property type="entry name" value="Amidase_dom"/>
</dbReference>
<accession>A0A8E2EZT8</accession>
<dbReference type="Gene3D" id="3.90.1300.10">
    <property type="entry name" value="Amidase signature (AS) domain"/>
    <property type="match status" value="1"/>
</dbReference>
<dbReference type="AlphaFoldDB" id="A0A8E2EZT8"/>
<dbReference type="InterPro" id="IPR036928">
    <property type="entry name" value="AS_sf"/>
</dbReference>
<proteinExistence type="predicted"/>
<protein>
    <submittedName>
        <fullName evidence="2">Amidase signature enzyme</fullName>
    </submittedName>
</protein>
<organism evidence="2 3">
    <name type="scientific">Glonium stellatum</name>
    <dbReference type="NCBI Taxonomy" id="574774"/>
    <lineage>
        <taxon>Eukaryota</taxon>
        <taxon>Fungi</taxon>
        <taxon>Dikarya</taxon>
        <taxon>Ascomycota</taxon>
        <taxon>Pezizomycotina</taxon>
        <taxon>Dothideomycetes</taxon>
        <taxon>Pleosporomycetidae</taxon>
        <taxon>Gloniales</taxon>
        <taxon>Gloniaceae</taxon>
        <taxon>Glonium</taxon>
    </lineage>
</organism>
<evidence type="ECO:0000313" key="2">
    <source>
        <dbReference type="EMBL" id="OCL07695.1"/>
    </source>
</evidence>